<evidence type="ECO:0000256" key="4">
    <source>
        <dbReference type="ARBA" id="ARBA00022801"/>
    </source>
</evidence>
<reference evidence="6 7" key="1">
    <citation type="journal article" date="2021" name="Hortic Res">
        <title>The domestication of Cucurbita argyrosperma as revealed by the genome of its wild relative.</title>
        <authorList>
            <person name="Barrera-Redondo J."/>
            <person name="Sanchez-de la Vega G."/>
            <person name="Aguirre-Liguori J.A."/>
            <person name="Castellanos-Morales G."/>
            <person name="Gutierrez-Guerrero Y.T."/>
            <person name="Aguirre-Dugua X."/>
            <person name="Aguirre-Planter E."/>
            <person name="Tenaillon M.I."/>
            <person name="Lira-Saade R."/>
            <person name="Eguiarte L.E."/>
        </authorList>
    </citation>
    <scope>NUCLEOTIDE SEQUENCE [LARGE SCALE GENOMIC DNA]</scope>
    <source>
        <strain evidence="6">JBR-2021</strain>
    </source>
</reference>
<gene>
    <name evidence="6" type="ORF">SDJN03_11186</name>
</gene>
<keyword evidence="3" id="KW-0479">Metal-binding</keyword>
<evidence type="ECO:0000256" key="2">
    <source>
        <dbReference type="ARBA" id="ARBA00009759"/>
    </source>
</evidence>
<evidence type="ECO:0000313" key="6">
    <source>
        <dbReference type="EMBL" id="KAG6594633.1"/>
    </source>
</evidence>
<evidence type="ECO:0000256" key="3">
    <source>
        <dbReference type="ARBA" id="ARBA00022723"/>
    </source>
</evidence>
<feature type="non-terminal residue" evidence="6">
    <location>
        <position position="1"/>
    </location>
</feature>
<keyword evidence="4" id="KW-0378">Hydrolase</keyword>
<dbReference type="EMBL" id="JAGKQH010000007">
    <property type="protein sequence ID" value="KAG6594633.1"/>
    <property type="molecule type" value="Genomic_DNA"/>
</dbReference>
<dbReference type="PANTHER" id="PTHR43200:SF4">
    <property type="entry name" value="PAP-SPECIFIC PHOSPHATASE, MITOCHONDRIAL-RELATED"/>
    <property type="match status" value="1"/>
</dbReference>
<dbReference type="GO" id="GO:0000103">
    <property type="term" value="P:sulfate assimilation"/>
    <property type="evidence" value="ECO:0007669"/>
    <property type="project" value="TreeGrafter"/>
</dbReference>
<dbReference type="GO" id="GO:0008441">
    <property type="term" value="F:3'(2'),5'-bisphosphate nucleotidase activity"/>
    <property type="evidence" value="ECO:0007669"/>
    <property type="project" value="TreeGrafter"/>
</dbReference>
<organism evidence="6 7">
    <name type="scientific">Cucurbita argyrosperma subsp. sororia</name>
    <dbReference type="NCBI Taxonomy" id="37648"/>
    <lineage>
        <taxon>Eukaryota</taxon>
        <taxon>Viridiplantae</taxon>
        <taxon>Streptophyta</taxon>
        <taxon>Embryophyta</taxon>
        <taxon>Tracheophyta</taxon>
        <taxon>Spermatophyta</taxon>
        <taxon>Magnoliopsida</taxon>
        <taxon>eudicotyledons</taxon>
        <taxon>Gunneridae</taxon>
        <taxon>Pentapetalae</taxon>
        <taxon>rosids</taxon>
        <taxon>fabids</taxon>
        <taxon>Cucurbitales</taxon>
        <taxon>Cucurbitaceae</taxon>
        <taxon>Cucurbiteae</taxon>
        <taxon>Cucurbita</taxon>
    </lineage>
</organism>
<name>A0AAV6NBY3_9ROSI</name>
<accession>A0AAV6NBY3</accession>
<dbReference type="PANTHER" id="PTHR43200">
    <property type="entry name" value="PHOSPHATASE"/>
    <property type="match status" value="1"/>
</dbReference>
<evidence type="ECO:0000313" key="7">
    <source>
        <dbReference type="Proteomes" id="UP000685013"/>
    </source>
</evidence>
<comment type="caution">
    <text evidence="6">The sequence shown here is derived from an EMBL/GenBank/DDBJ whole genome shotgun (WGS) entry which is preliminary data.</text>
</comment>
<comment type="cofactor">
    <cofactor evidence="1">
        <name>Mg(2+)</name>
        <dbReference type="ChEBI" id="CHEBI:18420"/>
    </cofactor>
</comment>
<keyword evidence="5" id="KW-0460">Magnesium</keyword>
<dbReference type="AlphaFoldDB" id="A0AAV6NBY3"/>
<dbReference type="GO" id="GO:0046872">
    <property type="term" value="F:metal ion binding"/>
    <property type="evidence" value="ECO:0007669"/>
    <property type="project" value="UniProtKB-KW"/>
</dbReference>
<proteinExistence type="inferred from homology"/>
<sequence length="101" mass="11381">MAVRFATDRWTRLFSPYLCNSTQPVLQHKNTKYRRELEAAVDVVQRAFRILVDVLNPIDCTRGFLRGNDVLYVVGLAPVVEGEIVLGVMECPNCLVDLSGK</sequence>
<dbReference type="InterPro" id="IPR051090">
    <property type="entry name" value="Inositol_monoP_superfamily"/>
</dbReference>
<comment type="similarity">
    <text evidence="2">Belongs to the inositol monophosphatase superfamily.</text>
</comment>
<dbReference type="Proteomes" id="UP000685013">
    <property type="component" value="Chromosome 7"/>
</dbReference>
<evidence type="ECO:0000256" key="5">
    <source>
        <dbReference type="ARBA" id="ARBA00022842"/>
    </source>
</evidence>
<keyword evidence="7" id="KW-1185">Reference proteome</keyword>
<evidence type="ECO:0000256" key="1">
    <source>
        <dbReference type="ARBA" id="ARBA00001946"/>
    </source>
</evidence>
<protein>
    <submittedName>
        <fullName evidence="6">PAP-specific phosphatase, mitochondrial</fullName>
    </submittedName>
</protein>